<comment type="caution">
    <text evidence="1">The sequence shown here is derived from an EMBL/GenBank/DDBJ whole genome shotgun (WGS) entry which is preliminary data.</text>
</comment>
<dbReference type="NCBIfam" id="TIGR01509">
    <property type="entry name" value="HAD-SF-IA-v3"/>
    <property type="match status" value="1"/>
</dbReference>
<dbReference type="SUPFAM" id="SSF56784">
    <property type="entry name" value="HAD-like"/>
    <property type="match status" value="1"/>
</dbReference>
<dbReference type="Pfam" id="PF00702">
    <property type="entry name" value="Hydrolase"/>
    <property type="match status" value="1"/>
</dbReference>
<accession>A0AAD4QUI5</accession>
<proteinExistence type="predicted"/>
<dbReference type="SFLD" id="SFLDS00003">
    <property type="entry name" value="Haloacid_Dehalogenase"/>
    <property type="match status" value="1"/>
</dbReference>
<keyword evidence="2" id="KW-1185">Reference proteome</keyword>
<evidence type="ECO:0000313" key="1">
    <source>
        <dbReference type="EMBL" id="KAI1702105.1"/>
    </source>
</evidence>
<dbReference type="InterPro" id="IPR023214">
    <property type="entry name" value="HAD_sf"/>
</dbReference>
<dbReference type="CDD" id="cd02603">
    <property type="entry name" value="HAD_sEH-N_like"/>
    <property type="match status" value="1"/>
</dbReference>
<reference evidence="1" key="1">
    <citation type="submission" date="2022-01" db="EMBL/GenBank/DDBJ databases">
        <title>Genome Sequence Resource for Two Populations of Ditylenchus destructor, the Migratory Endoparasitic Phytonematode.</title>
        <authorList>
            <person name="Zhang H."/>
            <person name="Lin R."/>
            <person name="Xie B."/>
        </authorList>
    </citation>
    <scope>NUCLEOTIDE SEQUENCE</scope>
    <source>
        <strain evidence="1">BazhouSP</strain>
    </source>
</reference>
<dbReference type="SFLD" id="SFLDG01129">
    <property type="entry name" value="C1.5:_HAD__Beta-PGM__Phosphata"/>
    <property type="match status" value="1"/>
</dbReference>
<name>A0AAD4QUI5_9BILA</name>
<evidence type="ECO:0000313" key="2">
    <source>
        <dbReference type="Proteomes" id="UP001201812"/>
    </source>
</evidence>
<keyword evidence="1" id="KW-0378">Hydrolase</keyword>
<dbReference type="Proteomes" id="UP001201812">
    <property type="component" value="Unassembled WGS sequence"/>
</dbReference>
<dbReference type="Gene3D" id="3.40.50.1000">
    <property type="entry name" value="HAD superfamily/HAD-like"/>
    <property type="match status" value="1"/>
</dbReference>
<organism evidence="1 2">
    <name type="scientific">Ditylenchus destructor</name>
    <dbReference type="NCBI Taxonomy" id="166010"/>
    <lineage>
        <taxon>Eukaryota</taxon>
        <taxon>Metazoa</taxon>
        <taxon>Ecdysozoa</taxon>
        <taxon>Nematoda</taxon>
        <taxon>Chromadorea</taxon>
        <taxon>Rhabditida</taxon>
        <taxon>Tylenchina</taxon>
        <taxon>Tylenchomorpha</taxon>
        <taxon>Sphaerularioidea</taxon>
        <taxon>Anguinidae</taxon>
        <taxon>Anguininae</taxon>
        <taxon>Ditylenchus</taxon>
    </lineage>
</organism>
<dbReference type="InterPro" id="IPR006439">
    <property type="entry name" value="HAD-SF_hydro_IA"/>
</dbReference>
<dbReference type="InterPro" id="IPR036412">
    <property type="entry name" value="HAD-like_sf"/>
</dbReference>
<dbReference type="GO" id="GO:0016787">
    <property type="term" value="F:hydrolase activity"/>
    <property type="evidence" value="ECO:0007669"/>
    <property type="project" value="UniProtKB-KW"/>
</dbReference>
<dbReference type="PANTHER" id="PTHR47829:SF1">
    <property type="entry name" value="HAD FAMILY PHOSPHATASE"/>
    <property type="match status" value="1"/>
</dbReference>
<gene>
    <name evidence="1" type="ORF">DdX_15701</name>
</gene>
<dbReference type="InterPro" id="IPR052898">
    <property type="entry name" value="ACAD10-like"/>
</dbReference>
<dbReference type="EMBL" id="JAKKPZ010000105">
    <property type="protein sequence ID" value="KAI1702105.1"/>
    <property type="molecule type" value="Genomic_DNA"/>
</dbReference>
<dbReference type="PANTHER" id="PTHR47829">
    <property type="entry name" value="HYDROLASE, PUTATIVE (AFU_ORTHOLOGUE AFUA_1G12880)-RELATED"/>
    <property type="match status" value="1"/>
</dbReference>
<protein>
    <submittedName>
        <fullName evidence="1">Haloacid dehalogenase-like hydrolase domain-containing protein</fullName>
    </submittedName>
</protein>
<dbReference type="AlphaFoldDB" id="A0AAD4QUI5"/>
<sequence>MGERRLFKCYRNGQSFTKAAALLKTMTIDITPPGVTNGRRYKAVFFDMGGVLLQYRDPTSYERLVKRAKENKSVALDLRDFDEGGKSAEEILYLIDDILPNLPRENLENCRVEDYANLDLPMHKFITKLRNAGIKVGLVTNNGFWSNMRNRTVVLSDLSMFDVVLESCRLGLRKPDPQIFEMAAKRLALTPHECIFVDDTEGHCKAAKATGMEAVHVAGCKTPPAIEKLEELLGFTEPKLNGTIPADHTNKNGYNRHVTYITIEPRYGSQISTYVVGCKTPPALEKLEELLGFTERITPTKADITGMTLTLPSSLDTALRSRLMSGSPLMPVHN</sequence>